<proteinExistence type="predicted"/>
<evidence type="ECO:0000313" key="1">
    <source>
        <dbReference type="EMBL" id="TXC73513.1"/>
    </source>
</evidence>
<evidence type="ECO:0000313" key="2">
    <source>
        <dbReference type="Proteomes" id="UP000321129"/>
    </source>
</evidence>
<protein>
    <submittedName>
        <fullName evidence="1">Uncharacterized protein</fullName>
    </submittedName>
</protein>
<dbReference type="OrthoDB" id="7572875at2"/>
<keyword evidence="2" id="KW-1185">Reference proteome</keyword>
<comment type="caution">
    <text evidence="1">The sequence shown here is derived from an EMBL/GenBank/DDBJ whole genome shotgun (WGS) entry which is preliminary data.</text>
</comment>
<sequence length="210" mass="23070">MVQPASLAEAAPIRIEQIGGGRSGQFSFTDGHDAFAGRFVRSADRLSYFDTIKDHRGTTDFTLAGPHLSAPLSARCDFAERVLEIGIFTSTPERFAYRCSFLSDGRPIPARFELQEGPSATLKRDRRGEIALDRVILQIRSIHRIERSPLPVAAPIGYLFERDGMAVGSVEINGTPEVRIFPTDDPAVRRAVYVGALALALLWDPANNTD</sequence>
<dbReference type="AlphaFoldDB" id="A0A5C6UKC3"/>
<dbReference type="RefSeq" id="WP_147121350.1">
    <property type="nucleotide sequence ID" value="NZ_VOPY01000001.1"/>
</dbReference>
<reference evidence="1 2" key="1">
    <citation type="submission" date="2019-08" db="EMBL/GenBank/DDBJ databases">
        <title>Sphingorhabdus soil sp. nov., isolated from arctic soil.</title>
        <authorList>
            <person name="Liu Y."/>
        </authorList>
    </citation>
    <scope>NUCLEOTIDE SEQUENCE [LARGE SCALE GENOMIC DNA]</scope>
    <source>
        <strain evidence="1 2">D-2Q-5-6</strain>
    </source>
</reference>
<organism evidence="1 2">
    <name type="scientific">Flavisphingopyxis soli</name>
    <dbReference type="NCBI Taxonomy" id="2601267"/>
    <lineage>
        <taxon>Bacteria</taxon>
        <taxon>Pseudomonadati</taxon>
        <taxon>Pseudomonadota</taxon>
        <taxon>Alphaproteobacteria</taxon>
        <taxon>Sphingomonadales</taxon>
        <taxon>Sphingopyxidaceae</taxon>
        <taxon>Flavisphingopyxis</taxon>
    </lineage>
</organism>
<dbReference type="Proteomes" id="UP000321129">
    <property type="component" value="Unassembled WGS sequence"/>
</dbReference>
<name>A0A5C6UKC3_9SPHN</name>
<accession>A0A5C6UKC3</accession>
<gene>
    <name evidence="1" type="ORF">FSZ31_01815</name>
</gene>
<dbReference type="EMBL" id="VOPY01000001">
    <property type="protein sequence ID" value="TXC73513.1"/>
    <property type="molecule type" value="Genomic_DNA"/>
</dbReference>